<evidence type="ECO:0000313" key="2">
    <source>
        <dbReference type="Proteomes" id="UP001432166"/>
    </source>
</evidence>
<dbReference type="Proteomes" id="UP001432166">
    <property type="component" value="Chromosome"/>
</dbReference>
<protein>
    <submittedName>
        <fullName evidence="1">Uncharacterized protein</fullName>
    </submittedName>
</protein>
<gene>
    <name evidence="1" type="ORF">OG288_36895</name>
</gene>
<reference evidence="1" key="1">
    <citation type="submission" date="2022-10" db="EMBL/GenBank/DDBJ databases">
        <title>The complete genomes of actinobacterial strains from the NBC collection.</title>
        <authorList>
            <person name="Joergensen T.S."/>
            <person name="Alvarez Arevalo M."/>
            <person name="Sterndorff E.B."/>
            <person name="Faurdal D."/>
            <person name="Vuksanovic O."/>
            <person name="Mourched A.-S."/>
            <person name="Charusanti P."/>
            <person name="Shaw S."/>
            <person name="Blin K."/>
            <person name="Weber T."/>
        </authorList>
    </citation>
    <scope>NUCLEOTIDE SEQUENCE</scope>
    <source>
        <strain evidence="1">NBC_00189</strain>
    </source>
</reference>
<evidence type="ECO:0000313" key="1">
    <source>
        <dbReference type="EMBL" id="WTP53412.1"/>
    </source>
</evidence>
<proteinExistence type="predicted"/>
<dbReference type="RefSeq" id="WP_328939203.1">
    <property type="nucleotide sequence ID" value="NZ_CP108133.1"/>
</dbReference>
<name>A0ABZ1JQ22_9ACTN</name>
<organism evidence="1 2">
    <name type="scientific">Streptomyces tauricus</name>
    <dbReference type="NCBI Taxonomy" id="68274"/>
    <lineage>
        <taxon>Bacteria</taxon>
        <taxon>Bacillati</taxon>
        <taxon>Actinomycetota</taxon>
        <taxon>Actinomycetes</taxon>
        <taxon>Kitasatosporales</taxon>
        <taxon>Streptomycetaceae</taxon>
        <taxon>Streptomyces</taxon>
        <taxon>Streptomyces aurantiacus group</taxon>
    </lineage>
</organism>
<sequence length="55" mass="6468">MDEDQYAAEEAVIERELTEAQFLEFDDYAGFLAHYGARIWEFRRHDYREAAPPGA</sequence>
<keyword evidence="2" id="KW-1185">Reference proteome</keyword>
<dbReference type="EMBL" id="CP108133">
    <property type="protein sequence ID" value="WTP53412.1"/>
    <property type="molecule type" value="Genomic_DNA"/>
</dbReference>
<accession>A0ABZ1JQ22</accession>